<dbReference type="PANTHER" id="PTHR30137">
    <property type="entry name" value="LUCIFERASE-LIKE MONOOXYGENASE"/>
    <property type="match status" value="1"/>
</dbReference>
<dbReference type="RefSeq" id="WP_203897601.1">
    <property type="nucleotide sequence ID" value="NZ_BOPF01000003.1"/>
</dbReference>
<dbReference type="EMBL" id="BOPF01000003">
    <property type="protein sequence ID" value="GIJ44011.1"/>
    <property type="molecule type" value="Genomic_DNA"/>
</dbReference>
<proteinExistence type="predicted"/>
<evidence type="ECO:0000256" key="3">
    <source>
        <dbReference type="SAM" id="MobiDB-lite"/>
    </source>
</evidence>
<dbReference type="SUPFAM" id="SSF51679">
    <property type="entry name" value="Bacterial luciferase-like"/>
    <property type="match status" value="1"/>
</dbReference>
<dbReference type="InterPro" id="IPR036661">
    <property type="entry name" value="Luciferase-like_sf"/>
</dbReference>
<evidence type="ECO:0000259" key="4">
    <source>
        <dbReference type="Pfam" id="PF00296"/>
    </source>
</evidence>
<accession>A0A8J3YFE3</accession>
<dbReference type="InterPro" id="IPR011251">
    <property type="entry name" value="Luciferase-like_dom"/>
</dbReference>
<evidence type="ECO:0000313" key="5">
    <source>
        <dbReference type="EMBL" id="GIJ44011.1"/>
    </source>
</evidence>
<dbReference type="GO" id="GO:0004497">
    <property type="term" value="F:monooxygenase activity"/>
    <property type="evidence" value="ECO:0007669"/>
    <property type="project" value="UniProtKB-KW"/>
</dbReference>
<comment type="caution">
    <text evidence="5">The sequence shown here is derived from an EMBL/GenBank/DDBJ whole genome shotgun (WGS) entry which is preliminary data.</text>
</comment>
<dbReference type="Gene3D" id="3.20.20.30">
    <property type="entry name" value="Luciferase-like domain"/>
    <property type="match status" value="1"/>
</dbReference>
<feature type="region of interest" description="Disordered" evidence="3">
    <location>
        <begin position="313"/>
        <end position="335"/>
    </location>
</feature>
<dbReference type="PANTHER" id="PTHR30137:SF8">
    <property type="entry name" value="BLR5498 PROTEIN"/>
    <property type="match status" value="1"/>
</dbReference>
<dbReference type="Pfam" id="PF00296">
    <property type="entry name" value="Bac_luciferase"/>
    <property type="match status" value="1"/>
</dbReference>
<protein>
    <recommendedName>
        <fullName evidence="4">Luciferase-like domain-containing protein</fullName>
    </recommendedName>
</protein>
<evidence type="ECO:0000256" key="2">
    <source>
        <dbReference type="ARBA" id="ARBA00023033"/>
    </source>
</evidence>
<feature type="domain" description="Luciferase-like" evidence="4">
    <location>
        <begin position="16"/>
        <end position="280"/>
    </location>
</feature>
<keyword evidence="6" id="KW-1185">Reference proteome</keyword>
<evidence type="ECO:0000256" key="1">
    <source>
        <dbReference type="ARBA" id="ARBA00023002"/>
    </source>
</evidence>
<name>A0A8J3YFE3_9ACTN</name>
<evidence type="ECO:0000313" key="6">
    <source>
        <dbReference type="Proteomes" id="UP000619260"/>
    </source>
</evidence>
<keyword evidence="1" id="KW-0560">Oxidoreductase</keyword>
<sequence length="335" mass="35662">MRLGIALDLSSREPVRPQVDRTVTMLARAERHGFDSAWVGESYHAAAQPFHLPSALMVLGHLAGRTSLALGSAVLLLRAYSPEKLAYEAALLDQLCGGKLTLGLGLGSPEVARRAGLPAKGPAGAAFDATLTLLRDAWSADASTDSPVAVPPPLRRGGPRILVGGSVPASARRAATLADGFYGATNYRDDLLIRQSAAYWSYRGGRPGGAVATTRFCVVHEDAATARELAACHLKAASDYYTERGLWMGADGPTEPEFPMVGTPDEIDATIARYVRAGVTSVQLRVAPFGTPPDVARHTLDLVGRHVLPHWHATTSSARTRRTPPEMGQEVETTR</sequence>
<dbReference type="Proteomes" id="UP000619260">
    <property type="component" value="Unassembled WGS sequence"/>
</dbReference>
<dbReference type="GO" id="GO:0005829">
    <property type="term" value="C:cytosol"/>
    <property type="evidence" value="ECO:0007669"/>
    <property type="project" value="TreeGrafter"/>
</dbReference>
<gene>
    <name evidence="5" type="ORF">Val02_08970</name>
</gene>
<dbReference type="GO" id="GO:0016705">
    <property type="term" value="F:oxidoreductase activity, acting on paired donors, with incorporation or reduction of molecular oxygen"/>
    <property type="evidence" value="ECO:0007669"/>
    <property type="project" value="InterPro"/>
</dbReference>
<dbReference type="InterPro" id="IPR050766">
    <property type="entry name" value="Bact_Lucif_Oxidored"/>
</dbReference>
<keyword evidence="2" id="KW-0503">Monooxygenase</keyword>
<organism evidence="5 6">
    <name type="scientific">Virgisporangium aliadipatigenens</name>
    <dbReference type="NCBI Taxonomy" id="741659"/>
    <lineage>
        <taxon>Bacteria</taxon>
        <taxon>Bacillati</taxon>
        <taxon>Actinomycetota</taxon>
        <taxon>Actinomycetes</taxon>
        <taxon>Micromonosporales</taxon>
        <taxon>Micromonosporaceae</taxon>
        <taxon>Virgisporangium</taxon>
    </lineage>
</organism>
<dbReference type="AlphaFoldDB" id="A0A8J3YFE3"/>
<reference evidence="5" key="1">
    <citation type="submission" date="2021-01" db="EMBL/GenBank/DDBJ databases">
        <title>Whole genome shotgun sequence of Virgisporangium aliadipatigenens NBRC 105644.</title>
        <authorList>
            <person name="Komaki H."/>
            <person name="Tamura T."/>
        </authorList>
    </citation>
    <scope>NUCLEOTIDE SEQUENCE</scope>
    <source>
        <strain evidence="5">NBRC 105644</strain>
    </source>
</reference>